<evidence type="ECO:0000256" key="2">
    <source>
        <dbReference type="ARBA" id="ARBA00022448"/>
    </source>
</evidence>
<dbReference type="RefSeq" id="WP_093979739.1">
    <property type="nucleotide sequence ID" value="NZ_CP022515.1"/>
</dbReference>
<dbReference type="InterPro" id="IPR023996">
    <property type="entry name" value="TonB-dep_OMP_SusC/RagA"/>
</dbReference>
<dbReference type="InterPro" id="IPR037066">
    <property type="entry name" value="Plug_dom_sf"/>
</dbReference>
<dbReference type="Gene3D" id="2.40.170.20">
    <property type="entry name" value="TonB-dependent receptor, beta-barrel domain"/>
    <property type="match status" value="1"/>
</dbReference>
<dbReference type="EMBL" id="CP022515">
    <property type="protein sequence ID" value="ASO07475.1"/>
    <property type="molecule type" value="Genomic_DNA"/>
</dbReference>
<dbReference type="InterPro" id="IPR023997">
    <property type="entry name" value="TonB-dep_OMP_SusC/RagA_CS"/>
</dbReference>
<dbReference type="PROSITE" id="PS52016">
    <property type="entry name" value="TONB_DEPENDENT_REC_3"/>
    <property type="match status" value="1"/>
</dbReference>
<dbReference type="SUPFAM" id="SSF56935">
    <property type="entry name" value="Porins"/>
    <property type="match status" value="1"/>
</dbReference>
<keyword evidence="3 7" id="KW-1134">Transmembrane beta strand</keyword>
<dbReference type="InterPro" id="IPR008969">
    <property type="entry name" value="CarboxyPept-like_regulatory"/>
</dbReference>
<keyword evidence="9" id="KW-0675">Receptor</keyword>
<evidence type="ECO:0000313" key="10">
    <source>
        <dbReference type="Proteomes" id="UP000204551"/>
    </source>
</evidence>
<dbReference type="KEGG" id="aalg:AREALGSMS7_04069"/>
<dbReference type="AlphaFoldDB" id="A0A221V1J0"/>
<keyword evidence="2 7" id="KW-0813">Transport</keyword>
<evidence type="ECO:0000313" key="9">
    <source>
        <dbReference type="EMBL" id="ASO07475.1"/>
    </source>
</evidence>
<dbReference type="NCBIfam" id="TIGR04057">
    <property type="entry name" value="SusC_RagA_signa"/>
    <property type="match status" value="1"/>
</dbReference>
<gene>
    <name evidence="9" type="ORF">AREALGSMS7_04069</name>
</gene>
<dbReference type="Proteomes" id="UP000204551">
    <property type="component" value="Chromosome"/>
</dbReference>
<dbReference type="NCBIfam" id="TIGR04056">
    <property type="entry name" value="OMP_RagA_SusC"/>
    <property type="match status" value="1"/>
</dbReference>
<keyword evidence="6 7" id="KW-0998">Cell outer membrane</keyword>
<comment type="similarity">
    <text evidence="7">Belongs to the TonB-dependent receptor family.</text>
</comment>
<dbReference type="InterPro" id="IPR036942">
    <property type="entry name" value="Beta-barrel_TonB_sf"/>
</dbReference>
<keyword evidence="5 7" id="KW-0472">Membrane</keyword>
<dbReference type="GO" id="GO:0009279">
    <property type="term" value="C:cell outer membrane"/>
    <property type="evidence" value="ECO:0007669"/>
    <property type="project" value="UniProtKB-SubCell"/>
</dbReference>
<evidence type="ECO:0000256" key="5">
    <source>
        <dbReference type="ARBA" id="ARBA00023136"/>
    </source>
</evidence>
<keyword evidence="4 7" id="KW-0812">Transmembrane</keyword>
<sequence>MKKITEFSLKGNIVSMLRKTIYSCFPLIFFFLSLHSTEAQDQINVKGTVSDSQNVPLPGVSIVEKGTTNGVTTDFDGVYSINVPANAILVYTYVGMSSQEIALNGRQSVDVRLEESAESLDEVVVVGFGTQSRSLMSSSVSKIKQTEIQNSPAVNPVQLLQGKVAGLSVNVDSGQPGSGAAVYIRGGTQTDPRSGSNEPLYIIDGVFREDLNGVSPSDIQSIEVLKDAASTAIYGARAANGVILVTTVTGKGSGKGSINIRYSTGVDQQAKDYNWTSVEDYLRVSRIAAQKGVSLNSPGARLTNANFGYSVQELSEKGEFGFERIALTYLDELTSLEGQAYVDGLLNNGYRTMTDPVTGRELIFIDNKLNEIRVRSAITHDINVGMSGSSEMGNYNISAGYLNQEGVVIGTAATRFNTLMNGTFKINDDLSVNGQFTYQFNDIDQPRSTNNTINRSSRLPHTYRIWNDDGTPALGETTSSPRNIFHELYYQDDERKQFRTSSKIGLDWNIVKGLSFSPSASVYRLESNGNFFERASPEISNRAMSRFNDTQNQVMLDGLLKYTNTFKEKHNLDILLGSQYVKNHYENFSGSGSNAPTDLISTLNASETERERVSSDISTNKLMSFFGKLDYNFSRKYLLGFSIRRDGSSRFSENNRFGIFPAVSAGWNIHQEEFWKSDLISKVKFRGSWGKAGNDNLALSDTQGGFSSTSYALGSAVRISKLPNYNLKWETTTQTNIGLDLGIANDRFNILFDYYNKVTSDRLLNMPLPAQTGFSSIRSNFGSLTNQGVEMELSGTLIAKENFSWNLAANLAYNKSEVTELPDNEFDKNRSGGLIIWDENGNETRVGGLAEGERPNGVWAYEMIGVYATDEEAANAPDDQGMSGYYRSQYGGAKKGGDAIWKDVNGDNIIDSRDQVFMGYIDPNFRGGMVNTISFKGLSLRLVQDWATGHVIWNNFRARSNANSRNNVVTNTDVLSDAMWKEQGDIATLPRYDNASGADNGPRNHHRQSNIYTKKGDYLSFREVSLSYLFPQDISGKLGMSNTSLGLEFYNLGYITQYDGLTPEQFDGTDEGIYPRPFQIRLRLTASF</sequence>
<evidence type="ECO:0000256" key="1">
    <source>
        <dbReference type="ARBA" id="ARBA00004571"/>
    </source>
</evidence>
<comment type="subcellular location">
    <subcellularLocation>
        <location evidence="1 7">Cell outer membrane</location>
        <topology evidence="1 7">Multi-pass membrane protein</topology>
    </subcellularLocation>
</comment>
<protein>
    <submittedName>
        <fullName evidence="9">TonB-dependent receptor SusC</fullName>
    </submittedName>
</protein>
<dbReference type="SUPFAM" id="SSF49464">
    <property type="entry name" value="Carboxypeptidase regulatory domain-like"/>
    <property type="match status" value="1"/>
</dbReference>
<organism evidence="9 10">
    <name type="scientific">Arenibacter algicola</name>
    <dbReference type="NCBI Taxonomy" id="616991"/>
    <lineage>
        <taxon>Bacteria</taxon>
        <taxon>Pseudomonadati</taxon>
        <taxon>Bacteroidota</taxon>
        <taxon>Flavobacteriia</taxon>
        <taxon>Flavobacteriales</taxon>
        <taxon>Flavobacteriaceae</taxon>
        <taxon>Arenibacter</taxon>
    </lineage>
</organism>
<evidence type="ECO:0000256" key="6">
    <source>
        <dbReference type="ARBA" id="ARBA00023237"/>
    </source>
</evidence>
<evidence type="ECO:0000256" key="7">
    <source>
        <dbReference type="PROSITE-ProRule" id="PRU01360"/>
    </source>
</evidence>
<dbReference type="eggNOG" id="COG1629">
    <property type="taxonomic scope" value="Bacteria"/>
</dbReference>
<dbReference type="Pfam" id="PF13715">
    <property type="entry name" value="CarbopepD_reg_2"/>
    <property type="match status" value="1"/>
</dbReference>
<name>A0A221V1J0_9FLAO</name>
<feature type="domain" description="TonB-dependent receptor plug" evidence="8">
    <location>
        <begin position="137"/>
        <end position="242"/>
    </location>
</feature>
<dbReference type="InterPro" id="IPR012910">
    <property type="entry name" value="Plug_dom"/>
</dbReference>
<accession>A0A221V1J0</accession>
<dbReference type="Gene3D" id="2.170.130.10">
    <property type="entry name" value="TonB-dependent receptor, plug domain"/>
    <property type="match status" value="1"/>
</dbReference>
<reference evidence="9 10" key="1">
    <citation type="submission" date="2017-07" db="EMBL/GenBank/DDBJ databases">
        <title>Genome Sequence of Arenibacter algicola Strain SMS7 Isolated from a culture of the Diatom Skeletonema marinoi.</title>
        <authorList>
            <person name="Topel M."/>
            <person name="Pinder M.I.M."/>
            <person name="Johansson O.N."/>
            <person name="Kourtchenko O."/>
            <person name="Godhe A."/>
            <person name="Clarke A.K."/>
        </authorList>
    </citation>
    <scope>NUCLEOTIDE SEQUENCE [LARGE SCALE GENOMIC DNA]</scope>
    <source>
        <strain evidence="9 10">SMS7</strain>
    </source>
</reference>
<evidence type="ECO:0000256" key="3">
    <source>
        <dbReference type="ARBA" id="ARBA00022452"/>
    </source>
</evidence>
<dbReference type="Pfam" id="PF07715">
    <property type="entry name" value="Plug"/>
    <property type="match status" value="1"/>
</dbReference>
<evidence type="ECO:0000259" key="8">
    <source>
        <dbReference type="Pfam" id="PF07715"/>
    </source>
</evidence>
<dbReference type="Gene3D" id="2.60.40.1120">
    <property type="entry name" value="Carboxypeptidase-like, regulatory domain"/>
    <property type="match status" value="1"/>
</dbReference>
<evidence type="ECO:0000256" key="4">
    <source>
        <dbReference type="ARBA" id="ARBA00022692"/>
    </source>
</evidence>
<dbReference type="InterPro" id="IPR039426">
    <property type="entry name" value="TonB-dep_rcpt-like"/>
</dbReference>
<dbReference type="STRING" id="616991.GCA_000733925_04201"/>
<proteinExistence type="inferred from homology"/>